<evidence type="ECO:0000313" key="3">
    <source>
        <dbReference type="Proteomes" id="UP001500957"/>
    </source>
</evidence>
<proteinExistence type="predicted"/>
<evidence type="ECO:0000256" key="1">
    <source>
        <dbReference type="SAM" id="MobiDB-lite"/>
    </source>
</evidence>
<feature type="compositionally biased region" description="Basic and acidic residues" evidence="1">
    <location>
        <begin position="383"/>
        <end position="397"/>
    </location>
</feature>
<keyword evidence="3" id="KW-1185">Reference proteome</keyword>
<organism evidence="2 3">
    <name type="scientific">Sporichthya brevicatena</name>
    <dbReference type="NCBI Taxonomy" id="171442"/>
    <lineage>
        <taxon>Bacteria</taxon>
        <taxon>Bacillati</taxon>
        <taxon>Actinomycetota</taxon>
        <taxon>Actinomycetes</taxon>
        <taxon>Sporichthyales</taxon>
        <taxon>Sporichthyaceae</taxon>
        <taxon>Sporichthya</taxon>
    </lineage>
</organism>
<accession>A0ABN1GW83</accession>
<comment type="caution">
    <text evidence="2">The sequence shown here is derived from an EMBL/GenBank/DDBJ whole genome shotgun (WGS) entry which is preliminary data.</text>
</comment>
<dbReference type="InterPro" id="IPR009078">
    <property type="entry name" value="Ferritin-like_SF"/>
</dbReference>
<reference evidence="2 3" key="1">
    <citation type="journal article" date="2019" name="Int. J. Syst. Evol. Microbiol.">
        <title>The Global Catalogue of Microorganisms (GCM) 10K type strain sequencing project: providing services to taxonomists for standard genome sequencing and annotation.</title>
        <authorList>
            <consortium name="The Broad Institute Genomics Platform"/>
            <consortium name="The Broad Institute Genome Sequencing Center for Infectious Disease"/>
            <person name="Wu L."/>
            <person name="Ma J."/>
        </authorList>
    </citation>
    <scope>NUCLEOTIDE SEQUENCE [LARGE SCALE GENOMIC DNA]</scope>
    <source>
        <strain evidence="2 3">JCM 10671</strain>
    </source>
</reference>
<dbReference type="Proteomes" id="UP001500957">
    <property type="component" value="Unassembled WGS sequence"/>
</dbReference>
<dbReference type="SUPFAM" id="SSF47240">
    <property type="entry name" value="Ferritin-like"/>
    <property type="match status" value="2"/>
</dbReference>
<evidence type="ECO:0008006" key="4">
    <source>
        <dbReference type="Google" id="ProtNLM"/>
    </source>
</evidence>
<feature type="region of interest" description="Disordered" evidence="1">
    <location>
        <begin position="383"/>
        <end position="413"/>
    </location>
</feature>
<gene>
    <name evidence="2" type="ORF">GCM10009547_25390</name>
</gene>
<sequence>MGFNPLDHKGIPVADQLRNWRELDVEPVDPDLADPYTKCRIIVMNGIEVESILFSHQFHRNCPDMALKHALAQTRYIEQQQQKVVNWLLPGSSSALETTISYEQVAIDLTAWLARQEPDPYLRQAYEFGVLEDFDHLYRYANLYEMIQHRKAERIVDSLTEVMPGRPTRYHHRHPIDNVREPYNAKTTDPRSKLHSLTLVAAEQQTMNFYMNVGPQYMEPIARQLYQEIAMVEEEHVTHYGSLLDPTETWFERLVLHEYNECWLYWSFMEQESDRRVKAIWELHLNQELGQLHEAIELMRKHEGRDPVEMLPAELDPPMTFEPNKAYLRELLDTQIDLTTLGTGFVKDAHERFQAMQDALLGGELPASDAVIAQHEEMFGGSDYRMETDGEHPRPELRQSPLDQVAVAPGAAS</sequence>
<dbReference type="EMBL" id="BAAAHE010000020">
    <property type="protein sequence ID" value="GAA0621611.1"/>
    <property type="molecule type" value="Genomic_DNA"/>
</dbReference>
<evidence type="ECO:0000313" key="2">
    <source>
        <dbReference type="EMBL" id="GAA0621611.1"/>
    </source>
</evidence>
<protein>
    <recommendedName>
        <fullName evidence="4">Ferritin-like domain-containing protein</fullName>
    </recommendedName>
</protein>
<name>A0ABN1GW83_9ACTN</name>
<dbReference type="RefSeq" id="WP_344605246.1">
    <property type="nucleotide sequence ID" value="NZ_BAAAHE010000020.1"/>
</dbReference>